<dbReference type="STRING" id="5627.A0A1C7LMV0"/>
<protein>
    <submittedName>
        <fullName evidence="2">Uncharacterized protein</fullName>
    </submittedName>
</protein>
<feature type="compositionally biased region" description="Acidic residues" evidence="1">
    <location>
        <begin position="693"/>
        <end position="706"/>
    </location>
</feature>
<gene>
    <name evidence="2" type="ORF">A0H81_14130</name>
</gene>
<dbReference type="EMBL" id="LUGG01000038">
    <property type="protein sequence ID" value="OBZ65898.1"/>
    <property type="molecule type" value="Genomic_DNA"/>
</dbReference>
<dbReference type="Proteomes" id="UP000092993">
    <property type="component" value="Unassembled WGS sequence"/>
</dbReference>
<evidence type="ECO:0000313" key="2">
    <source>
        <dbReference type="EMBL" id="OBZ65898.1"/>
    </source>
</evidence>
<dbReference type="OMA" id="ICERAML"/>
<name>A0A1C7LMV0_GRIFR</name>
<organism evidence="2 3">
    <name type="scientific">Grifola frondosa</name>
    <name type="common">Maitake</name>
    <name type="synonym">Polyporus frondosus</name>
    <dbReference type="NCBI Taxonomy" id="5627"/>
    <lineage>
        <taxon>Eukaryota</taxon>
        <taxon>Fungi</taxon>
        <taxon>Dikarya</taxon>
        <taxon>Basidiomycota</taxon>
        <taxon>Agaricomycotina</taxon>
        <taxon>Agaricomycetes</taxon>
        <taxon>Polyporales</taxon>
        <taxon>Grifolaceae</taxon>
        <taxon>Grifola</taxon>
    </lineage>
</organism>
<sequence length="833" mass="93445">MASSFPTLSTTIDSHPVAMYKGKVTRSWQHLPQEIIRLITTYYLLNVASTNYCPNTWEVREKWPGRIVYTLLRDALDIERLMSLFPAWKQIITTVTLVDHVPAFLGVRVADFISHITRMSSYEVWRLVQPLVSLLSLYSSSFEHHYFWHHACAVIDPLDIMKEHSVIKTSLAGSTQATEIRLSPYQHFHNMMMCSCAVCRINSPNSGIGLLMAKRQVSTAVLGGIMSCKTHRKNSFCGVCLREAPQGETDDAYSLVCCVENEDDETWPGVEATCRSCRAEWLWRRVQNSQIDREAVGGSKFQCSDWETRQTLESFIDVGEGSIGDVISLARERHWLRQNTKLPDMLQQALAASRYASRAEAGEASYASEEELSEEDDDDPDLMSMTEDAGGVREIAINDWARNRILDGHWISPADSWYNYSNMGRPLIVPAHHPCPWHRGATYGAPWKTAKGMSSILVRRPSRLWQLREILLPAMNNVVRRLVIECTADGVDPAMKAARMTPEDVAQELRDESSWFNGIDWLERRANVREAHEQEQRRRRAKDEDDSSSSSRSEDSHTTSPVLSTTTLQTTPSPPPSGSVSAKDEESVSSPTTITPVIPIPVSPVLKSPELLHPIPYIPVTTSHLPFYSIEAFNGVWREACAPLYHCRCSICERAVLKANLAAGNIVPTQAQLVAEAQHAVKPLKKKRKRMEEEEEEEEGESEQGDDTSIPESITDPLVFPVTPRKRPSRELDDDAYSDVYWKNDAEKGQVDLSNRGGTPPKRARREGSYSPTTAVSPTPVRSRKRSSEELEDDDVPSIHSGNGDSKRPRGLRDHRDAIVAQNPSSTSVVKAG</sequence>
<feature type="compositionally biased region" description="Low complexity" evidence="1">
    <location>
        <begin position="588"/>
        <end position="597"/>
    </location>
</feature>
<evidence type="ECO:0000313" key="3">
    <source>
        <dbReference type="Proteomes" id="UP000092993"/>
    </source>
</evidence>
<feature type="region of interest" description="Disordered" evidence="1">
    <location>
        <begin position="679"/>
        <end position="833"/>
    </location>
</feature>
<reference evidence="2 3" key="1">
    <citation type="submission" date="2016-03" db="EMBL/GenBank/DDBJ databases">
        <title>Whole genome sequencing of Grifola frondosa 9006-11.</title>
        <authorList>
            <person name="Min B."/>
            <person name="Park H."/>
            <person name="Kim J.-G."/>
            <person name="Cho H."/>
            <person name="Oh Y.-L."/>
            <person name="Kong W.-S."/>
            <person name="Choi I.-G."/>
        </authorList>
    </citation>
    <scope>NUCLEOTIDE SEQUENCE [LARGE SCALE GENOMIC DNA]</scope>
    <source>
        <strain evidence="2 3">9006-11</strain>
    </source>
</reference>
<feature type="region of interest" description="Disordered" evidence="1">
    <location>
        <begin position="529"/>
        <end position="600"/>
    </location>
</feature>
<feature type="compositionally biased region" description="Acidic residues" evidence="1">
    <location>
        <begin position="368"/>
        <end position="381"/>
    </location>
</feature>
<dbReference type="OrthoDB" id="3158970at2759"/>
<feature type="compositionally biased region" description="Polar residues" evidence="1">
    <location>
        <begin position="822"/>
        <end position="833"/>
    </location>
</feature>
<feature type="region of interest" description="Disordered" evidence="1">
    <location>
        <begin position="363"/>
        <end position="388"/>
    </location>
</feature>
<feature type="compositionally biased region" description="Low complexity" evidence="1">
    <location>
        <begin position="558"/>
        <end position="571"/>
    </location>
</feature>
<feature type="compositionally biased region" description="Basic and acidic residues" evidence="1">
    <location>
        <begin position="805"/>
        <end position="818"/>
    </location>
</feature>
<keyword evidence="3" id="KW-1185">Reference proteome</keyword>
<accession>A0A1C7LMV0</accession>
<evidence type="ECO:0000256" key="1">
    <source>
        <dbReference type="SAM" id="MobiDB-lite"/>
    </source>
</evidence>
<proteinExistence type="predicted"/>
<dbReference type="AlphaFoldDB" id="A0A1C7LMV0"/>
<comment type="caution">
    <text evidence="2">The sequence shown here is derived from an EMBL/GenBank/DDBJ whole genome shotgun (WGS) entry which is preliminary data.</text>
</comment>